<organism evidence="1 2">
    <name type="scientific">Sphaerotilus mobilis</name>
    <dbReference type="NCBI Taxonomy" id="47994"/>
    <lineage>
        <taxon>Bacteria</taxon>
        <taxon>Pseudomonadati</taxon>
        <taxon>Pseudomonadota</taxon>
        <taxon>Betaproteobacteria</taxon>
        <taxon>Burkholderiales</taxon>
        <taxon>Sphaerotilaceae</taxon>
        <taxon>Sphaerotilus</taxon>
    </lineage>
</organism>
<dbReference type="EMBL" id="SGWV01000011">
    <property type="protein sequence ID" value="RZS51899.1"/>
    <property type="molecule type" value="Genomic_DNA"/>
</dbReference>
<evidence type="ECO:0008006" key="3">
    <source>
        <dbReference type="Google" id="ProtNLM"/>
    </source>
</evidence>
<dbReference type="Proteomes" id="UP000293433">
    <property type="component" value="Unassembled WGS sequence"/>
</dbReference>
<comment type="caution">
    <text evidence="1">The sequence shown here is derived from an EMBL/GenBank/DDBJ whole genome shotgun (WGS) entry which is preliminary data.</text>
</comment>
<dbReference type="GO" id="GO:0003676">
    <property type="term" value="F:nucleic acid binding"/>
    <property type="evidence" value="ECO:0007669"/>
    <property type="project" value="InterPro"/>
</dbReference>
<dbReference type="RefSeq" id="WP_130482932.1">
    <property type="nucleotide sequence ID" value="NZ_SGWV01000011.1"/>
</dbReference>
<accession>A0A4Q7LFE8</accession>
<dbReference type="SUPFAM" id="SSF53098">
    <property type="entry name" value="Ribonuclease H-like"/>
    <property type="match status" value="1"/>
</dbReference>
<protein>
    <recommendedName>
        <fullName evidence="3">Exonuclease</fullName>
    </recommendedName>
</protein>
<evidence type="ECO:0000313" key="2">
    <source>
        <dbReference type="Proteomes" id="UP000293433"/>
    </source>
</evidence>
<dbReference type="InterPro" id="IPR036397">
    <property type="entry name" value="RNaseH_sf"/>
</dbReference>
<dbReference type="InterPro" id="IPR012337">
    <property type="entry name" value="RNaseH-like_sf"/>
</dbReference>
<sequence>MANARPPDPAGLPWVLDVEASGFGRGSYPIEVGFVGPAGEVGCTLIQPETDWTSWDPAAARIHGIARELLLMHGKPVDVVARLLNEQLAGQVVYCDAWAHDYVWLARLFDAADMAPAFRLCDLRELLVQDELDRFDAVRERVRRDLASPRHRASADARVLQLSVAAVRRGG</sequence>
<name>A0A4Q7LFE8_9BURK</name>
<proteinExistence type="predicted"/>
<dbReference type="Gene3D" id="3.30.420.10">
    <property type="entry name" value="Ribonuclease H-like superfamily/Ribonuclease H"/>
    <property type="match status" value="1"/>
</dbReference>
<dbReference type="OrthoDB" id="5705783at2"/>
<evidence type="ECO:0000313" key="1">
    <source>
        <dbReference type="EMBL" id="RZS51899.1"/>
    </source>
</evidence>
<reference evidence="1 2" key="1">
    <citation type="submission" date="2019-02" db="EMBL/GenBank/DDBJ databases">
        <title>Genomic Encyclopedia of Type Strains, Phase IV (KMG-IV): sequencing the most valuable type-strain genomes for metagenomic binning, comparative biology and taxonomic classification.</title>
        <authorList>
            <person name="Goeker M."/>
        </authorList>
    </citation>
    <scope>NUCLEOTIDE SEQUENCE [LARGE SCALE GENOMIC DNA]</scope>
    <source>
        <strain evidence="1 2">DSM 10617</strain>
    </source>
</reference>
<dbReference type="AlphaFoldDB" id="A0A4Q7LFE8"/>
<keyword evidence="2" id="KW-1185">Reference proteome</keyword>
<gene>
    <name evidence="1" type="ORF">EV685_3083</name>
</gene>